<dbReference type="PANTHER" id="PTHR12993:SF27">
    <property type="entry name" value="N-ACETYL-ALPHA-D-GLUCOSAMINYL L-MALATE DEACETYLASE 2-RELATED"/>
    <property type="match status" value="1"/>
</dbReference>
<dbReference type="InterPro" id="IPR003737">
    <property type="entry name" value="GlcNAc_PI_deacetylase-related"/>
</dbReference>
<name>A0A7X3LEK0_9BACL</name>
<dbReference type="InterPro" id="IPR023841">
    <property type="entry name" value="BshB2"/>
</dbReference>
<evidence type="ECO:0000313" key="2">
    <source>
        <dbReference type="Proteomes" id="UP000460318"/>
    </source>
</evidence>
<proteinExistence type="predicted"/>
<evidence type="ECO:0000313" key="1">
    <source>
        <dbReference type="EMBL" id="MWV42067.1"/>
    </source>
</evidence>
<protein>
    <submittedName>
        <fullName evidence="1">Bacillithiol biosynthesis deacetylase BshB2</fullName>
    </submittedName>
</protein>
<dbReference type="RefSeq" id="WP_160495703.1">
    <property type="nucleotide sequence ID" value="NZ_WUBI01000001.1"/>
</dbReference>
<gene>
    <name evidence="1" type="primary">bshB2</name>
    <name evidence="1" type="ORF">GRF59_00355</name>
</gene>
<dbReference type="Gene3D" id="3.40.50.10320">
    <property type="entry name" value="LmbE-like"/>
    <property type="match status" value="1"/>
</dbReference>
<dbReference type="PANTHER" id="PTHR12993">
    <property type="entry name" value="N-ACETYLGLUCOSAMINYL-PHOSPHATIDYLINOSITOL DE-N-ACETYLASE-RELATED"/>
    <property type="match status" value="1"/>
</dbReference>
<sequence>MENHILVVFPHPDDESFGTSGTLAKRIHEGAQVTYACLTLGEMARNMGKPLMANRVTLPELRKKELAESARSIGIQDVRMMGLHDKTIEFEDQDMLDGMIRDLIEELKPSLIITFYPGYSVHPDHDATGAAVIRTVASMPKGQRPVVNCVAFSKGCEKILGKPDVLVDVKDFLTNKFGSIRAHSSQFRWKDMLGNYSENDEMVKSRFNTERFWTYHFE</sequence>
<keyword evidence="2" id="KW-1185">Reference proteome</keyword>
<dbReference type="GO" id="GO:0016811">
    <property type="term" value="F:hydrolase activity, acting on carbon-nitrogen (but not peptide) bonds, in linear amides"/>
    <property type="evidence" value="ECO:0007669"/>
    <property type="project" value="TreeGrafter"/>
</dbReference>
<dbReference type="NCBIfam" id="TIGR04000">
    <property type="entry name" value="thiol_BshB2"/>
    <property type="match status" value="1"/>
</dbReference>
<dbReference type="Pfam" id="PF02585">
    <property type="entry name" value="PIG-L"/>
    <property type="match status" value="1"/>
</dbReference>
<dbReference type="AlphaFoldDB" id="A0A7X3LEK0"/>
<reference evidence="1 2" key="1">
    <citation type="submission" date="2019-12" db="EMBL/GenBank/DDBJ databases">
        <title>Paenibacillus sp. nov., an endophytic bacterium isolated from the stem of Dendrobium.</title>
        <authorList>
            <person name="Zhao R."/>
        </authorList>
    </citation>
    <scope>NUCLEOTIDE SEQUENCE [LARGE SCALE GENOMIC DNA]</scope>
    <source>
        <strain evidence="1 2">HJL G12</strain>
    </source>
</reference>
<dbReference type="EMBL" id="WUBI01000001">
    <property type="protein sequence ID" value="MWV42067.1"/>
    <property type="molecule type" value="Genomic_DNA"/>
</dbReference>
<dbReference type="Proteomes" id="UP000460318">
    <property type="component" value="Unassembled WGS sequence"/>
</dbReference>
<dbReference type="InterPro" id="IPR024078">
    <property type="entry name" value="LmbE-like_dom_sf"/>
</dbReference>
<comment type="caution">
    <text evidence="1">The sequence shown here is derived from an EMBL/GenBank/DDBJ whole genome shotgun (WGS) entry which is preliminary data.</text>
</comment>
<organism evidence="1 2">
    <name type="scientific">Paenibacillus dendrobii</name>
    <dbReference type="NCBI Taxonomy" id="2691084"/>
    <lineage>
        <taxon>Bacteria</taxon>
        <taxon>Bacillati</taxon>
        <taxon>Bacillota</taxon>
        <taxon>Bacilli</taxon>
        <taxon>Bacillales</taxon>
        <taxon>Paenibacillaceae</taxon>
        <taxon>Paenibacillus</taxon>
    </lineage>
</organism>
<dbReference type="SUPFAM" id="SSF102588">
    <property type="entry name" value="LmbE-like"/>
    <property type="match status" value="1"/>
</dbReference>
<accession>A0A7X3LEK0</accession>